<evidence type="ECO:0000313" key="2">
    <source>
        <dbReference type="EMBL" id="KIY01411.1"/>
    </source>
</evidence>
<keyword evidence="3" id="KW-1185">Reference proteome</keyword>
<gene>
    <name evidence="2" type="ORF">Z520_02963</name>
</gene>
<organism evidence="2 3">
    <name type="scientific">Fonsecaea multimorphosa CBS 102226</name>
    <dbReference type="NCBI Taxonomy" id="1442371"/>
    <lineage>
        <taxon>Eukaryota</taxon>
        <taxon>Fungi</taxon>
        <taxon>Dikarya</taxon>
        <taxon>Ascomycota</taxon>
        <taxon>Pezizomycotina</taxon>
        <taxon>Eurotiomycetes</taxon>
        <taxon>Chaetothyriomycetidae</taxon>
        <taxon>Chaetothyriales</taxon>
        <taxon>Herpotrichiellaceae</taxon>
        <taxon>Fonsecaea</taxon>
    </lineage>
</organism>
<feature type="compositionally biased region" description="Basic and acidic residues" evidence="1">
    <location>
        <begin position="51"/>
        <end position="62"/>
    </location>
</feature>
<dbReference type="EMBL" id="KN848065">
    <property type="protein sequence ID" value="KIY01411.1"/>
    <property type="molecule type" value="Genomic_DNA"/>
</dbReference>
<accession>A0A0D2HHR5</accession>
<proteinExistence type="predicted"/>
<dbReference type="Proteomes" id="UP000053411">
    <property type="component" value="Unassembled WGS sequence"/>
</dbReference>
<reference evidence="2 3" key="1">
    <citation type="submission" date="2015-01" db="EMBL/GenBank/DDBJ databases">
        <title>The Genome Sequence of Fonsecaea multimorphosa CBS 102226.</title>
        <authorList>
            <consortium name="The Broad Institute Genomics Platform"/>
            <person name="Cuomo C."/>
            <person name="de Hoog S."/>
            <person name="Gorbushina A."/>
            <person name="Stielow B."/>
            <person name="Teixiera M."/>
            <person name="Abouelleil A."/>
            <person name="Chapman S.B."/>
            <person name="Priest M."/>
            <person name="Young S.K."/>
            <person name="Wortman J."/>
            <person name="Nusbaum C."/>
            <person name="Birren B."/>
        </authorList>
    </citation>
    <scope>NUCLEOTIDE SEQUENCE [LARGE SCALE GENOMIC DNA]</scope>
    <source>
        <strain evidence="2 3">CBS 102226</strain>
    </source>
</reference>
<dbReference type="AlphaFoldDB" id="A0A0D2HHR5"/>
<protein>
    <submittedName>
        <fullName evidence="2">Uncharacterized protein</fullName>
    </submittedName>
</protein>
<feature type="region of interest" description="Disordered" evidence="1">
    <location>
        <begin position="1"/>
        <end position="62"/>
    </location>
</feature>
<dbReference type="GeneID" id="27708709"/>
<feature type="compositionally biased region" description="Basic residues" evidence="1">
    <location>
        <begin position="37"/>
        <end position="50"/>
    </location>
</feature>
<dbReference type="RefSeq" id="XP_016635533.1">
    <property type="nucleotide sequence ID" value="XM_016773476.1"/>
</dbReference>
<dbReference type="VEuPathDB" id="FungiDB:Z520_02963"/>
<sequence length="144" mass="16098">MPSYRGRGGHSGPQQPYRSYHASQPDDFYDDRSRSRSRERRHSSPHKRSPPHADHQPDRLRENSIFVAVPGVQIEDVTAAMTGAPVIMMMVIAARHPLAEADRLIMTETTLAPLHETTAAEVEADTGHRQTCDHRVEAPRAGRS</sequence>
<name>A0A0D2HHR5_9EURO</name>
<evidence type="ECO:0000313" key="3">
    <source>
        <dbReference type="Proteomes" id="UP000053411"/>
    </source>
</evidence>
<evidence type="ECO:0000256" key="1">
    <source>
        <dbReference type="SAM" id="MobiDB-lite"/>
    </source>
</evidence>